<dbReference type="Proteomes" id="UP001515480">
    <property type="component" value="Unassembled WGS sequence"/>
</dbReference>
<dbReference type="GO" id="GO:0071986">
    <property type="term" value="C:Ragulator complex"/>
    <property type="evidence" value="ECO:0007669"/>
    <property type="project" value="InterPro"/>
</dbReference>
<evidence type="ECO:0000256" key="4">
    <source>
        <dbReference type="ARBA" id="ARBA00022490"/>
    </source>
</evidence>
<sequence>MALAAACAEAMSRPGVTGVLCVDTQGLCLHSQGAVPDASSGSVAELAQHAALLGGDPSTCVCVESAQRKVLISKSAGITTAIFMQPSAAGPK</sequence>
<comment type="subcellular location">
    <subcellularLocation>
        <location evidence="2">Cytoplasm</location>
    </subcellularLocation>
    <subcellularLocation>
        <location evidence="1">Lysosome</location>
    </subcellularLocation>
</comment>
<dbReference type="Gene3D" id="3.30.450.30">
    <property type="entry name" value="Dynein light chain 2a, cytoplasmic"/>
    <property type="match status" value="1"/>
</dbReference>
<evidence type="ECO:0000256" key="5">
    <source>
        <dbReference type="ARBA" id="ARBA00023228"/>
    </source>
</evidence>
<dbReference type="GO" id="GO:0005764">
    <property type="term" value="C:lysosome"/>
    <property type="evidence" value="ECO:0007669"/>
    <property type="project" value="UniProtKB-SubCell"/>
</dbReference>
<keyword evidence="4" id="KW-0963">Cytoplasm</keyword>
<evidence type="ECO:0000256" key="1">
    <source>
        <dbReference type="ARBA" id="ARBA00004371"/>
    </source>
</evidence>
<protein>
    <recommendedName>
        <fullName evidence="6">Late endosomal/lysosomal adaptor and MAPK and MTOR activator 5</fullName>
    </recommendedName>
</protein>
<evidence type="ECO:0000313" key="8">
    <source>
        <dbReference type="Proteomes" id="UP001515480"/>
    </source>
</evidence>
<evidence type="ECO:0000256" key="2">
    <source>
        <dbReference type="ARBA" id="ARBA00004496"/>
    </source>
</evidence>
<evidence type="ECO:0000256" key="3">
    <source>
        <dbReference type="ARBA" id="ARBA00007795"/>
    </source>
</evidence>
<proteinExistence type="inferred from homology"/>
<organism evidence="7 8">
    <name type="scientific">Prymnesium parvum</name>
    <name type="common">Toxic golden alga</name>
    <dbReference type="NCBI Taxonomy" id="97485"/>
    <lineage>
        <taxon>Eukaryota</taxon>
        <taxon>Haptista</taxon>
        <taxon>Haptophyta</taxon>
        <taxon>Prymnesiophyceae</taxon>
        <taxon>Prymnesiales</taxon>
        <taxon>Prymnesiaceae</taxon>
        <taxon>Prymnesium</taxon>
    </lineage>
</organism>
<reference evidence="7 8" key="1">
    <citation type="journal article" date="2024" name="Science">
        <title>Giant polyketide synthase enzymes in the biosynthesis of giant marine polyether toxins.</title>
        <authorList>
            <person name="Fallon T.R."/>
            <person name="Shende V.V."/>
            <person name="Wierzbicki I.H."/>
            <person name="Pendleton A.L."/>
            <person name="Watervoot N.F."/>
            <person name="Auber R.P."/>
            <person name="Gonzalez D.J."/>
            <person name="Wisecaver J.H."/>
            <person name="Moore B.S."/>
        </authorList>
    </citation>
    <scope>NUCLEOTIDE SEQUENCE [LARGE SCALE GENOMIC DNA]</scope>
    <source>
        <strain evidence="7 8">12B1</strain>
    </source>
</reference>
<dbReference type="AlphaFoldDB" id="A0AB34JHM5"/>
<dbReference type="PANTHER" id="PTHR13342">
    <property type="entry name" value="RAGULATOR COMPLEX PROTEIN LAMTOR5"/>
    <property type="match status" value="1"/>
</dbReference>
<evidence type="ECO:0000256" key="6">
    <source>
        <dbReference type="ARBA" id="ARBA00032692"/>
    </source>
</evidence>
<accession>A0AB34JHM5</accession>
<dbReference type="GO" id="GO:0005085">
    <property type="term" value="F:guanyl-nucleotide exchange factor activity"/>
    <property type="evidence" value="ECO:0007669"/>
    <property type="project" value="TreeGrafter"/>
</dbReference>
<comment type="caution">
    <text evidence="7">The sequence shown here is derived from an EMBL/GenBank/DDBJ whole genome shotgun (WGS) entry which is preliminary data.</text>
</comment>
<name>A0AB34JHM5_PRYPA</name>
<gene>
    <name evidence="7" type="ORF">AB1Y20_022462</name>
</gene>
<dbReference type="InterPro" id="IPR024135">
    <property type="entry name" value="LAMTOR5"/>
</dbReference>
<dbReference type="GO" id="GO:1904263">
    <property type="term" value="P:positive regulation of TORC1 signaling"/>
    <property type="evidence" value="ECO:0007669"/>
    <property type="project" value="TreeGrafter"/>
</dbReference>
<dbReference type="EMBL" id="JBGBPQ010000008">
    <property type="protein sequence ID" value="KAL1520901.1"/>
    <property type="molecule type" value="Genomic_DNA"/>
</dbReference>
<dbReference type="PANTHER" id="PTHR13342:SF2">
    <property type="entry name" value="RAGULATOR COMPLEX PROTEIN LAMTOR5"/>
    <property type="match status" value="1"/>
</dbReference>
<keyword evidence="8" id="KW-1185">Reference proteome</keyword>
<dbReference type="Pfam" id="PF16672">
    <property type="entry name" value="LAMTOR5"/>
    <property type="match status" value="1"/>
</dbReference>
<dbReference type="GO" id="GO:0071230">
    <property type="term" value="P:cellular response to amino acid stimulus"/>
    <property type="evidence" value="ECO:0007669"/>
    <property type="project" value="TreeGrafter"/>
</dbReference>
<comment type="similarity">
    <text evidence="3">Belongs to the LAMTOR5 family.</text>
</comment>
<keyword evidence="5" id="KW-0458">Lysosome</keyword>
<evidence type="ECO:0000313" key="7">
    <source>
        <dbReference type="EMBL" id="KAL1520901.1"/>
    </source>
</evidence>